<accession>A0AA39ZH59</accession>
<evidence type="ECO:0000313" key="3">
    <source>
        <dbReference type="Proteomes" id="UP001174997"/>
    </source>
</evidence>
<proteinExistence type="predicted"/>
<keyword evidence="1" id="KW-1133">Transmembrane helix</keyword>
<keyword evidence="1" id="KW-0812">Transmembrane</keyword>
<evidence type="ECO:0000256" key="1">
    <source>
        <dbReference type="SAM" id="Phobius"/>
    </source>
</evidence>
<reference evidence="2" key="1">
    <citation type="submission" date="2023-06" db="EMBL/GenBank/DDBJ databases">
        <title>Genome-scale phylogeny and comparative genomics of the fungal order Sordariales.</title>
        <authorList>
            <consortium name="Lawrence Berkeley National Laboratory"/>
            <person name="Hensen N."/>
            <person name="Bonometti L."/>
            <person name="Westerberg I."/>
            <person name="Brannstrom I.O."/>
            <person name="Guillou S."/>
            <person name="Cros-Aarteil S."/>
            <person name="Calhoun S."/>
            <person name="Haridas S."/>
            <person name="Kuo A."/>
            <person name="Mondo S."/>
            <person name="Pangilinan J."/>
            <person name="Riley R."/>
            <person name="Labutti K."/>
            <person name="Andreopoulos B."/>
            <person name="Lipzen A."/>
            <person name="Chen C."/>
            <person name="Yanf M."/>
            <person name="Daum C."/>
            <person name="Ng V."/>
            <person name="Clum A."/>
            <person name="Steindorff A."/>
            <person name="Ohm R."/>
            <person name="Martin F."/>
            <person name="Silar P."/>
            <person name="Natvig D."/>
            <person name="Lalanne C."/>
            <person name="Gautier V."/>
            <person name="Ament-Velasquez S.L."/>
            <person name="Kruys A."/>
            <person name="Hutchinson M.I."/>
            <person name="Powell A.J."/>
            <person name="Barry K."/>
            <person name="Miller A.N."/>
            <person name="Grigoriev I.V."/>
            <person name="Debuchy R."/>
            <person name="Gladieux P."/>
            <person name="Thoren M.H."/>
            <person name="Johannesson H."/>
        </authorList>
    </citation>
    <scope>NUCLEOTIDE SEQUENCE</scope>
    <source>
        <strain evidence="2">CBS 307.81</strain>
    </source>
</reference>
<protein>
    <submittedName>
        <fullName evidence="2">Uncharacterized protein</fullName>
    </submittedName>
</protein>
<dbReference type="AlphaFoldDB" id="A0AA39ZH59"/>
<feature type="transmembrane region" description="Helical" evidence="1">
    <location>
        <begin position="80"/>
        <end position="106"/>
    </location>
</feature>
<gene>
    <name evidence="2" type="ORF">QBC41DRAFT_65036</name>
</gene>
<sequence length="236" mass="26356">MELCSHVPVVSAVRLLTIDNKTGRWNDLDVPITKHSIPGAKGGHGSVVRWLKERKKNTVDLSLHSTTQHDGPPLAWTMPVLAVLLVHPLWGGFCLAARIACAVRYARGRRHNKRARHAVVLEKDEPSDLAKSLEALGAPTSTEDKISAICILLRLACFRSASAGGGRRLQPDNQTPRLTHLWIPRKKKRREMGPDRPCPLRASHVRLWDFTQSISIISKTGAGQFHHEFQKQMLMC</sequence>
<comment type="caution">
    <text evidence="2">The sequence shown here is derived from an EMBL/GenBank/DDBJ whole genome shotgun (WGS) entry which is preliminary data.</text>
</comment>
<dbReference type="EMBL" id="JAULSY010000026">
    <property type="protein sequence ID" value="KAK0670922.1"/>
    <property type="molecule type" value="Genomic_DNA"/>
</dbReference>
<evidence type="ECO:0000313" key="2">
    <source>
        <dbReference type="EMBL" id="KAK0670922.1"/>
    </source>
</evidence>
<keyword evidence="3" id="KW-1185">Reference proteome</keyword>
<keyword evidence="1" id="KW-0472">Membrane</keyword>
<name>A0AA39ZH59_9PEZI</name>
<organism evidence="2 3">
    <name type="scientific">Cercophora samala</name>
    <dbReference type="NCBI Taxonomy" id="330535"/>
    <lineage>
        <taxon>Eukaryota</taxon>
        <taxon>Fungi</taxon>
        <taxon>Dikarya</taxon>
        <taxon>Ascomycota</taxon>
        <taxon>Pezizomycotina</taxon>
        <taxon>Sordariomycetes</taxon>
        <taxon>Sordariomycetidae</taxon>
        <taxon>Sordariales</taxon>
        <taxon>Lasiosphaeriaceae</taxon>
        <taxon>Cercophora</taxon>
    </lineage>
</organism>
<dbReference type="Proteomes" id="UP001174997">
    <property type="component" value="Unassembled WGS sequence"/>
</dbReference>